<gene>
    <name evidence="1" type="ORF">BDQ94DRAFT_141258</name>
</gene>
<proteinExistence type="predicted"/>
<evidence type="ECO:0000313" key="2">
    <source>
        <dbReference type="Proteomes" id="UP000253729"/>
    </source>
</evidence>
<reference evidence="1 2" key="1">
    <citation type="submission" date="2018-07" db="EMBL/GenBank/DDBJ databases">
        <title>The genomes of Aspergillus section Nigri reveals drivers in fungal speciation.</title>
        <authorList>
            <consortium name="DOE Joint Genome Institute"/>
            <person name="Vesth T.C."/>
            <person name="Nybo J."/>
            <person name="Theobald S."/>
            <person name="Brandl J."/>
            <person name="Frisvad J.C."/>
            <person name="Nielsen K.F."/>
            <person name="Lyhne E.K."/>
            <person name="Kogle M.E."/>
            <person name="Kuo A."/>
            <person name="Riley R."/>
            <person name="Clum A."/>
            <person name="Nolan M."/>
            <person name="Lipzen A."/>
            <person name="Salamov A."/>
            <person name="Henrissat B."/>
            <person name="Wiebenga A."/>
            <person name="De vries R.P."/>
            <person name="Grigoriev I.V."/>
            <person name="Mortensen U.H."/>
            <person name="Andersen M.R."/>
            <person name="Baker S.E."/>
        </authorList>
    </citation>
    <scope>NUCLEOTIDE SEQUENCE [LARGE SCALE GENOMIC DNA]</scope>
    <source>
        <strain evidence="1 2">CBS 139.54b</strain>
    </source>
</reference>
<name>A0A3F3Q833_9EURO</name>
<protein>
    <submittedName>
        <fullName evidence="1">Uncharacterized protein</fullName>
    </submittedName>
</protein>
<dbReference type="RefSeq" id="XP_026627994.1">
    <property type="nucleotide sequence ID" value="XM_026765784.1"/>
</dbReference>
<dbReference type="PROSITE" id="PS51257">
    <property type="entry name" value="PROKAR_LIPOPROTEIN"/>
    <property type="match status" value="1"/>
</dbReference>
<dbReference type="GeneID" id="38134140"/>
<accession>A0A3F3Q833</accession>
<dbReference type="AlphaFoldDB" id="A0A3F3Q833"/>
<keyword evidence="2" id="KW-1185">Reference proteome</keyword>
<dbReference type="EMBL" id="KZ852042">
    <property type="protein sequence ID" value="RDH34972.1"/>
    <property type="molecule type" value="Genomic_DNA"/>
</dbReference>
<organism evidence="1 2">
    <name type="scientific">Aspergillus welwitschiae</name>
    <dbReference type="NCBI Taxonomy" id="1341132"/>
    <lineage>
        <taxon>Eukaryota</taxon>
        <taxon>Fungi</taxon>
        <taxon>Dikarya</taxon>
        <taxon>Ascomycota</taxon>
        <taxon>Pezizomycotina</taxon>
        <taxon>Eurotiomycetes</taxon>
        <taxon>Eurotiomycetidae</taxon>
        <taxon>Eurotiales</taxon>
        <taxon>Aspergillaceae</taxon>
        <taxon>Aspergillus</taxon>
        <taxon>Aspergillus subgen. Circumdati</taxon>
    </lineage>
</organism>
<evidence type="ECO:0000313" key="1">
    <source>
        <dbReference type="EMBL" id="RDH34972.1"/>
    </source>
</evidence>
<dbReference type="Proteomes" id="UP000253729">
    <property type="component" value="Unassembled WGS sequence"/>
</dbReference>
<sequence>MRRRLMIFLFLLLSCFLSLLLLGPQATFVCTSWCLTLRGIFHHARITLLSY</sequence>